<dbReference type="EMBL" id="CP044456">
    <property type="protein sequence ID" value="QIC71866.1"/>
    <property type="molecule type" value="Genomic_DNA"/>
</dbReference>
<accession>A0A6C0Y6V5</accession>
<feature type="transmembrane region" description="Helical" evidence="1">
    <location>
        <begin position="5"/>
        <end position="23"/>
    </location>
</feature>
<reference evidence="2 3" key="1">
    <citation type="submission" date="2019-09" db="EMBL/GenBank/DDBJ databases">
        <title>Non-baumannii Acinetobacter spp. carrying blaNDM-1 isolated in China.</title>
        <authorList>
            <person name="Cui C."/>
            <person name="Chen C."/>
            <person name="Sun J."/>
            <person name="Liu Y."/>
        </authorList>
    </citation>
    <scope>NUCLEOTIDE SEQUENCE [LARGE SCALE GENOMIC DNA]</scope>
    <source>
        <strain evidence="2 3">B18</strain>
        <plasmid evidence="3">pb18-1</plasmid>
    </source>
</reference>
<dbReference type="RefSeq" id="WP_163146525.1">
    <property type="nucleotide sequence ID" value="NZ_CP044456.1"/>
</dbReference>
<geneLocation type="plasmid" evidence="3">
    <name>pb18-1</name>
</geneLocation>
<dbReference type="AlphaFoldDB" id="A0A6C0Y6V5"/>
<organism evidence="2 3">
    <name type="scientific">Acinetobacter indicus</name>
    <dbReference type="NCBI Taxonomy" id="756892"/>
    <lineage>
        <taxon>Bacteria</taxon>
        <taxon>Pseudomonadati</taxon>
        <taxon>Pseudomonadota</taxon>
        <taxon>Gammaproteobacteria</taxon>
        <taxon>Moraxellales</taxon>
        <taxon>Moraxellaceae</taxon>
        <taxon>Acinetobacter</taxon>
    </lineage>
</organism>
<keyword evidence="1" id="KW-0472">Membrane</keyword>
<feature type="transmembrane region" description="Helical" evidence="1">
    <location>
        <begin position="35"/>
        <end position="55"/>
    </location>
</feature>
<keyword evidence="1" id="KW-0812">Transmembrane</keyword>
<evidence type="ECO:0000313" key="3">
    <source>
        <dbReference type="Proteomes" id="UP000503440"/>
    </source>
</evidence>
<keyword evidence="2" id="KW-0614">Plasmid</keyword>
<evidence type="ECO:0000313" key="2">
    <source>
        <dbReference type="EMBL" id="QIC71866.1"/>
    </source>
</evidence>
<name>A0A6C0Y6V5_9GAMM</name>
<evidence type="ECO:0000256" key="1">
    <source>
        <dbReference type="SAM" id="Phobius"/>
    </source>
</evidence>
<keyword evidence="1" id="KW-1133">Transmembrane helix</keyword>
<protein>
    <submittedName>
        <fullName evidence="2">Uncharacterized protein</fullName>
    </submittedName>
</protein>
<dbReference type="Proteomes" id="UP000503440">
    <property type="component" value="Plasmid pB18-1"/>
</dbReference>
<feature type="transmembrane region" description="Helical" evidence="1">
    <location>
        <begin position="204"/>
        <end position="225"/>
    </location>
</feature>
<sequence>MWESISTICAIVSAVLFLIFLLLLVEKAAYTKSGFFFQGAVLISAALFGSLYYYVSSNKVEISTYQYAQIYDLYKDESKDYIIKNEIRRGLSDGMFSKSEFNKLKANHLESLNYAEAMNQFAEVLPNIEIEYSTPTQKLSVNMSMSIVYMMRIVFIMGFFLFASIYLLSWNQYCTAIRTKTKLNDILTIQAIDRWNFMQSKKGLQIVGLVLSLSAIGLVFTELYFNDVTSATKAIVVSYGEANKNVPMIYETVQSALVDSKITADEYSKIENLEQNVVVEYIKQSIQAIQVNELKPKSPDLK</sequence>
<gene>
    <name evidence="2" type="ORF">FSC09_15870</name>
</gene>
<proteinExistence type="predicted"/>
<feature type="transmembrane region" description="Helical" evidence="1">
    <location>
        <begin position="147"/>
        <end position="168"/>
    </location>
</feature>